<feature type="non-terminal residue" evidence="7">
    <location>
        <position position="1"/>
    </location>
</feature>
<feature type="region of interest" description="Disordered" evidence="5">
    <location>
        <begin position="35"/>
        <end position="80"/>
    </location>
</feature>
<dbReference type="InterPro" id="IPR032198">
    <property type="entry name" value="E2F_CC-MB"/>
</dbReference>
<dbReference type="InterPro" id="IPR037241">
    <property type="entry name" value="E2F-DP_heterodim"/>
</dbReference>
<comment type="similarity">
    <text evidence="1">Belongs to the E2F/DP family.</text>
</comment>
<dbReference type="OrthoDB" id="1743261at2759"/>
<keyword evidence="4" id="KW-0804">Transcription</keyword>
<dbReference type="STRING" id="7234.B4IS46"/>
<dbReference type="Proteomes" id="UP000008744">
    <property type="component" value="Unassembled WGS sequence"/>
</dbReference>
<accession>B4IS46</accession>
<organism evidence="8">
    <name type="scientific">Drosophila persimilis</name>
    <name type="common">Fruit fly</name>
    <dbReference type="NCBI Taxonomy" id="7234"/>
    <lineage>
        <taxon>Eukaryota</taxon>
        <taxon>Metazoa</taxon>
        <taxon>Ecdysozoa</taxon>
        <taxon>Arthropoda</taxon>
        <taxon>Hexapoda</taxon>
        <taxon>Insecta</taxon>
        <taxon>Pterygota</taxon>
        <taxon>Neoptera</taxon>
        <taxon>Endopterygota</taxon>
        <taxon>Diptera</taxon>
        <taxon>Brachycera</taxon>
        <taxon>Muscomorpha</taxon>
        <taxon>Ephydroidea</taxon>
        <taxon>Drosophilidae</taxon>
        <taxon>Drosophila</taxon>
        <taxon>Sophophora</taxon>
    </lineage>
</organism>
<dbReference type="Pfam" id="PF16421">
    <property type="entry name" value="E2F_CC-MB"/>
    <property type="match status" value="1"/>
</dbReference>
<feature type="region of interest" description="Disordered" evidence="5">
    <location>
        <begin position="1"/>
        <end position="23"/>
    </location>
</feature>
<protein>
    <submittedName>
        <fullName evidence="7">GL13221</fullName>
    </submittedName>
</protein>
<proteinExistence type="inferred from homology"/>
<dbReference type="GO" id="GO:0046983">
    <property type="term" value="F:protein dimerization activity"/>
    <property type="evidence" value="ECO:0007669"/>
    <property type="project" value="InterPro"/>
</dbReference>
<evidence type="ECO:0000313" key="8">
    <source>
        <dbReference type="Proteomes" id="UP000008744"/>
    </source>
</evidence>
<feature type="compositionally biased region" description="Low complexity" evidence="5">
    <location>
        <begin position="39"/>
        <end position="48"/>
    </location>
</feature>
<reference evidence="7 8" key="1">
    <citation type="journal article" date="2007" name="Nature">
        <title>Evolution of genes and genomes on the Drosophila phylogeny.</title>
        <authorList>
            <consortium name="Drosophila 12 Genomes Consortium"/>
            <person name="Clark A.G."/>
            <person name="Eisen M.B."/>
            <person name="Smith D.R."/>
            <person name="Bergman C.M."/>
            <person name="Oliver B."/>
            <person name="Markow T.A."/>
            <person name="Kaufman T.C."/>
            <person name="Kellis M."/>
            <person name="Gelbart W."/>
            <person name="Iyer V.N."/>
            <person name="Pollard D.A."/>
            <person name="Sackton T.B."/>
            <person name="Larracuente A.M."/>
            <person name="Singh N.D."/>
            <person name="Abad J.P."/>
            <person name="Abt D.N."/>
            <person name="Adryan B."/>
            <person name="Aguade M."/>
            <person name="Akashi H."/>
            <person name="Anderson W.W."/>
            <person name="Aquadro C.F."/>
            <person name="Ardell D.H."/>
            <person name="Arguello R."/>
            <person name="Artieri C.G."/>
            <person name="Barbash D.A."/>
            <person name="Barker D."/>
            <person name="Barsanti P."/>
            <person name="Batterham P."/>
            <person name="Batzoglou S."/>
            <person name="Begun D."/>
            <person name="Bhutkar A."/>
            <person name="Blanco E."/>
            <person name="Bosak S.A."/>
            <person name="Bradley R.K."/>
            <person name="Brand A.D."/>
            <person name="Brent M.R."/>
            <person name="Brooks A.N."/>
            <person name="Brown R.H."/>
            <person name="Butlin R.K."/>
            <person name="Caggese C."/>
            <person name="Calvi B.R."/>
            <person name="Bernardo de Carvalho A."/>
            <person name="Caspi A."/>
            <person name="Castrezana S."/>
            <person name="Celniker S.E."/>
            <person name="Chang J.L."/>
            <person name="Chapple C."/>
            <person name="Chatterji S."/>
            <person name="Chinwalla A."/>
            <person name="Civetta A."/>
            <person name="Clifton S.W."/>
            <person name="Comeron J.M."/>
            <person name="Costello J.C."/>
            <person name="Coyne J.A."/>
            <person name="Daub J."/>
            <person name="David R.G."/>
            <person name="Delcher A.L."/>
            <person name="Delehaunty K."/>
            <person name="Do C.B."/>
            <person name="Ebling H."/>
            <person name="Edwards K."/>
            <person name="Eickbush T."/>
            <person name="Evans J.D."/>
            <person name="Filipski A."/>
            <person name="Findeiss S."/>
            <person name="Freyhult E."/>
            <person name="Fulton L."/>
            <person name="Fulton R."/>
            <person name="Garcia A.C."/>
            <person name="Gardiner A."/>
            <person name="Garfield D.A."/>
            <person name="Garvin B.E."/>
            <person name="Gibson G."/>
            <person name="Gilbert D."/>
            <person name="Gnerre S."/>
            <person name="Godfrey J."/>
            <person name="Good R."/>
            <person name="Gotea V."/>
            <person name="Gravely B."/>
            <person name="Greenberg A.J."/>
            <person name="Griffiths-Jones S."/>
            <person name="Gross S."/>
            <person name="Guigo R."/>
            <person name="Gustafson E.A."/>
            <person name="Haerty W."/>
            <person name="Hahn M.W."/>
            <person name="Halligan D.L."/>
            <person name="Halpern A.L."/>
            <person name="Halter G.M."/>
            <person name="Han M.V."/>
            <person name="Heger A."/>
            <person name="Hillier L."/>
            <person name="Hinrichs A.S."/>
            <person name="Holmes I."/>
            <person name="Hoskins R.A."/>
            <person name="Hubisz M.J."/>
            <person name="Hultmark D."/>
            <person name="Huntley M.A."/>
            <person name="Jaffe D.B."/>
            <person name="Jagadeeshan S."/>
            <person name="Jeck W.R."/>
            <person name="Johnson J."/>
            <person name="Jones C.D."/>
            <person name="Jordan W.C."/>
            <person name="Karpen G.H."/>
            <person name="Kataoka E."/>
            <person name="Keightley P.D."/>
            <person name="Kheradpour P."/>
            <person name="Kirkness E.F."/>
            <person name="Koerich L.B."/>
            <person name="Kristiansen K."/>
            <person name="Kudrna D."/>
            <person name="Kulathinal R.J."/>
            <person name="Kumar S."/>
            <person name="Kwok R."/>
            <person name="Lander E."/>
            <person name="Langley C.H."/>
            <person name="Lapoint R."/>
            <person name="Lazzaro B.P."/>
            <person name="Lee S.J."/>
            <person name="Levesque L."/>
            <person name="Li R."/>
            <person name="Lin C.F."/>
            <person name="Lin M.F."/>
            <person name="Lindblad-Toh K."/>
            <person name="Llopart A."/>
            <person name="Long M."/>
            <person name="Low L."/>
            <person name="Lozovsky E."/>
            <person name="Lu J."/>
            <person name="Luo M."/>
            <person name="Machado C.A."/>
            <person name="Makalowski W."/>
            <person name="Marzo M."/>
            <person name="Matsuda M."/>
            <person name="Matzkin L."/>
            <person name="McAllister B."/>
            <person name="McBride C.S."/>
            <person name="McKernan B."/>
            <person name="McKernan K."/>
            <person name="Mendez-Lago M."/>
            <person name="Minx P."/>
            <person name="Mollenhauer M.U."/>
            <person name="Montooth K."/>
            <person name="Mount S.M."/>
            <person name="Mu X."/>
            <person name="Myers E."/>
            <person name="Negre B."/>
            <person name="Newfeld S."/>
            <person name="Nielsen R."/>
            <person name="Noor M.A."/>
            <person name="O'Grady P."/>
            <person name="Pachter L."/>
            <person name="Papaceit M."/>
            <person name="Parisi M.J."/>
            <person name="Parisi M."/>
            <person name="Parts L."/>
            <person name="Pedersen J.S."/>
            <person name="Pesole G."/>
            <person name="Phillippy A.M."/>
            <person name="Ponting C.P."/>
            <person name="Pop M."/>
            <person name="Porcelli D."/>
            <person name="Powell J.R."/>
            <person name="Prohaska S."/>
            <person name="Pruitt K."/>
            <person name="Puig M."/>
            <person name="Quesneville H."/>
            <person name="Ram K.R."/>
            <person name="Rand D."/>
            <person name="Rasmussen M.D."/>
            <person name="Reed L.K."/>
            <person name="Reenan R."/>
            <person name="Reily A."/>
            <person name="Remington K.A."/>
            <person name="Rieger T.T."/>
            <person name="Ritchie M.G."/>
            <person name="Robin C."/>
            <person name="Rogers Y.H."/>
            <person name="Rohde C."/>
            <person name="Rozas J."/>
            <person name="Rubenfield M.J."/>
            <person name="Ruiz A."/>
            <person name="Russo S."/>
            <person name="Salzberg S.L."/>
            <person name="Sanchez-Gracia A."/>
            <person name="Saranga D.J."/>
            <person name="Sato H."/>
            <person name="Schaeffer S.W."/>
            <person name="Schatz M.C."/>
            <person name="Schlenke T."/>
            <person name="Schwartz R."/>
            <person name="Segarra C."/>
            <person name="Singh R.S."/>
            <person name="Sirot L."/>
            <person name="Sirota M."/>
            <person name="Sisneros N.B."/>
            <person name="Smith C.D."/>
            <person name="Smith T.F."/>
            <person name="Spieth J."/>
            <person name="Stage D.E."/>
            <person name="Stark A."/>
            <person name="Stephan W."/>
            <person name="Strausberg R.L."/>
            <person name="Strempel S."/>
            <person name="Sturgill D."/>
            <person name="Sutton G."/>
            <person name="Sutton G.G."/>
            <person name="Tao W."/>
            <person name="Teichmann S."/>
            <person name="Tobari Y.N."/>
            <person name="Tomimura Y."/>
            <person name="Tsolas J.M."/>
            <person name="Valente V.L."/>
            <person name="Venter E."/>
            <person name="Venter J.C."/>
            <person name="Vicario S."/>
            <person name="Vieira F.G."/>
            <person name="Vilella A.J."/>
            <person name="Villasante A."/>
            <person name="Walenz B."/>
            <person name="Wang J."/>
            <person name="Wasserman M."/>
            <person name="Watts T."/>
            <person name="Wilson D."/>
            <person name="Wilson R.K."/>
            <person name="Wing R.A."/>
            <person name="Wolfner M.F."/>
            <person name="Wong A."/>
            <person name="Wong G.K."/>
            <person name="Wu C.I."/>
            <person name="Wu G."/>
            <person name="Yamamoto D."/>
            <person name="Yang H.P."/>
            <person name="Yang S.P."/>
            <person name="Yorke J.A."/>
            <person name="Yoshida K."/>
            <person name="Zdobnov E."/>
            <person name="Zhang P."/>
            <person name="Zhang Y."/>
            <person name="Zimin A.V."/>
            <person name="Baldwin J."/>
            <person name="Abdouelleil A."/>
            <person name="Abdulkadir J."/>
            <person name="Abebe A."/>
            <person name="Abera B."/>
            <person name="Abreu J."/>
            <person name="Acer S.C."/>
            <person name="Aftuck L."/>
            <person name="Alexander A."/>
            <person name="An P."/>
            <person name="Anderson E."/>
            <person name="Anderson S."/>
            <person name="Arachi H."/>
            <person name="Azer M."/>
            <person name="Bachantsang P."/>
            <person name="Barry A."/>
            <person name="Bayul T."/>
            <person name="Berlin A."/>
            <person name="Bessette D."/>
            <person name="Bloom T."/>
            <person name="Blye J."/>
            <person name="Boguslavskiy L."/>
            <person name="Bonnet C."/>
            <person name="Boukhgalter B."/>
            <person name="Bourzgui I."/>
            <person name="Brown A."/>
            <person name="Cahill P."/>
            <person name="Channer S."/>
            <person name="Cheshatsang Y."/>
            <person name="Chuda L."/>
            <person name="Citroen M."/>
            <person name="Collymore A."/>
            <person name="Cooke P."/>
            <person name="Costello M."/>
            <person name="D'Aco K."/>
            <person name="Daza R."/>
            <person name="De Haan G."/>
            <person name="DeGray S."/>
            <person name="DeMaso C."/>
            <person name="Dhargay N."/>
            <person name="Dooley K."/>
            <person name="Dooley E."/>
            <person name="Doricent M."/>
            <person name="Dorje P."/>
            <person name="Dorjee K."/>
            <person name="Dupes A."/>
            <person name="Elong R."/>
            <person name="Falk J."/>
            <person name="Farina A."/>
            <person name="Faro S."/>
            <person name="Ferguson D."/>
            <person name="Fisher S."/>
            <person name="Foley C.D."/>
            <person name="Franke A."/>
            <person name="Friedrich D."/>
            <person name="Gadbois L."/>
            <person name="Gearin G."/>
            <person name="Gearin C.R."/>
            <person name="Giannoukos G."/>
            <person name="Goode T."/>
            <person name="Graham J."/>
            <person name="Grandbois E."/>
            <person name="Grewal S."/>
            <person name="Gyaltsen K."/>
            <person name="Hafez N."/>
            <person name="Hagos B."/>
            <person name="Hall J."/>
            <person name="Henson C."/>
            <person name="Hollinger A."/>
            <person name="Honan T."/>
            <person name="Huard M.D."/>
            <person name="Hughes L."/>
            <person name="Hurhula B."/>
            <person name="Husby M.E."/>
            <person name="Kamat A."/>
            <person name="Kanga B."/>
            <person name="Kashin S."/>
            <person name="Khazanovich D."/>
            <person name="Kisner P."/>
            <person name="Lance K."/>
            <person name="Lara M."/>
            <person name="Lee W."/>
            <person name="Lennon N."/>
            <person name="Letendre F."/>
            <person name="LeVine R."/>
            <person name="Lipovsky A."/>
            <person name="Liu X."/>
            <person name="Liu J."/>
            <person name="Liu S."/>
            <person name="Lokyitsang T."/>
            <person name="Lokyitsang Y."/>
            <person name="Lubonja R."/>
            <person name="Lui A."/>
            <person name="MacDonald P."/>
            <person name="Magnisalis V."/>
            <person name="Maru K."/>
            <person name="Matthews C."/>
            <person name="McCusker W."/>
            <person name="McDonough S."/>
            <person name="Mehta T."/>
            <person name="Meldrim J."/>
            <person name="Meneus L."/>
            <person name="Mihai O."/>
            <person name="Mihalev A."/>
            <person name="Mihova T."/>
            <person name="Mittelman R."/>
            <person name="Mlenga V."/>
            <person name="Montmayeur A."/>
            <person name="Mulrain L."/>
            <person name="Navidi A."/>
            <person name="Naylor J."/>
            <person name="Negash T."/>
            <person name="Nguyen T."/>
            <person name="Nguyen N."/>
            <person name="Nicol R."/>
            <person name="Norbu C."/>
            <person name="Norbu N."/>
            <person name="Novod N."/>
            <person name="O'Neill B."/>
            <person name="Osman S."/>
            <person name="Markiewicz E."/>
            <person name="Oyono O.L."/>
            <person name="Patti C."/>
            <person name="Phunkhang P."/>
            <person name="Pierre F."/>
            <person name="Priest M."/>
            <person name="Raghuraman S."/>
            <person name="Rege F."/>
            <person name="Reyes R."/>
            <person name="Rise C."/>
            <person name="Rogov P."/>
            <person name="Ross K."/>
            <person name="Ryan E."/>
            <person name="Settipalli S."/>
            <person name="Shea T."/>
            <person name="Sherpa N."/>
            <person name="Shi L."/>
            <person name="Shih D."/>
            <person name="Sparrow T."/>
            <person name="Spaulding J."/>
            <person name="Stalker J."/>
            <person name="Stange-Thomann N."/>
            <person name="Stavropoulos S."/>
            <person name="Stone C."/>
            <person name="Strader C."/>
            <person name="Tesfaye S."/>
            <person name="Thomson T."/>
            <person name="Thoulutsang Y."/>
            <person name="Thoulutsang D."/>
            <person name="Topham K."/>
            <person name="Topping I."/>
            <person name="Tsamla T."/>
            <person name="Vassiliev H."/>
            <person name="Vo A."/>
            <person name="Wangchuk T."/>
            <person name="Wangdi T."/>
            <person name="Weiand M."/>
            <person name="Wilkinson J."/>
            <person name="Wilson A."/>
            <person name="Yadav S."/>
            <person name="Young G."/>
            <person name="Yu Q."/>
            <person name="Zembek L."/>
            <person name="Zhong D."/>
            <person name="Zimmer A."/>
            <person name="Zwirko Z."/>
            <person name="Jaffe D.B."/>
            <person name="Alvarez P."/>
            <person name="Brockman W."/>
            <person name="Butler J."/>
            <person name="Chin C."/>
            <person name="Gnerre S."/>
            <person name="Grabherr M."/>
            <person name="Kleber M."/>
            <person name="Mauceli E."/>
            <person name="MacCallum I."/>
        </authorList>
    </citation>
    <scope>NUCLEOTIDE SEQUENCE [LARGE SCALE GENOMIC DNA]</scope>
    <source>
        <strain evidence="8">MSH-3 / Tucson 14011-0111.49</strain>
    </source>
</reference>
<dbReference type="GO" id="GO:0003677">
    <property type="term" value="F:DNA binding"/>
    <property type="evidence" value="ECO:0007669"/>
    <property type="project" value="UniProtKB-KW"/>
</dbReference>
<evidence type="ECO:0000256" key="3">
    <source>
        <dbReference type="ARBA" id="ARBA00023125"/>
    </source>
</evidence>
<evidence type="ECO:0000256" key="4">
    <source>
        <dbReference type="ARBA" id="ARBA00023163"/>
    </source>
</evidence>
<dbReference type="AlphaFoldDB" id="B4IS46"/>
<evidence type="ECO:0000259" key="6">
    <source>
        <dbReference type="Pfam" id="PF16421"/>
    </source>
</evidence>
<keyword evidence="8" id="KW-1185">Reference proteome</keyword>
<keyword evidence="3" id="KW-0238">DNA-binding</keyword>
<feature type="domain" description="E2F transcription factor CC-MB" evidence="6">
    <location>
        <begin position="113"/>
        <end position="166"/>
    </location>
</feature>
<evidence type="ECO:0000256" key="1">
    <source>
        <dbReference type="ARBA" id="ARBA00010940"/>
    </source>
</evidence>
<dbReference type="eggNOG" id="KOG2577">
    <property type="taxonomic scope" value="Eukaryota"/>
</dbReference>
<dbReference type="EMBL" id="CH698036">
    <property type="protein sequence ID" value="EDW25189.1"/>
    <property type="molecule type" value="Genomic_DNA"/>
</dbReference>
<dbReference type="Gene3D" id="6.10.250.540">
    <property type="match status" value="1"/>
</dbReference>
<evidence type="ECO:0000313" key="7">
    <source>
        <dbReference type="EMBL" id="EDW25189.1"/>
    </source>
</evidence>
<name>B4IS46_DROPE</name>
<keyword evidence="2" id="KW-0805">Transcription regulation</keyword>
<dbReference type="HOGENOM" id="CLU_1457910_0_0_1"/>
<dbReference type="SUPFAM" id="SSF144074">
    <property type="entry name" value="E2F-DP heterodimerization region"/>
    <property type="match status" value="1"/>
</dbReference>
<sequence length="186" mass="21108">VKRRPQPVTDEIHPKKQAKQGLLHQTVGYQKHVVASSTPQHQEQQAQHPQHRRHHQHHEHELDIEDDVSERSGGKPSATQHSFVLTTPQQQLSAFSEQLIGRRSQSGRYLVGCGTSWRKISKEVENAGGMAYVTQNDLLNVDLFKDQIVIVIKAPPEAKLVVSTRRVKETGFFYGLKTMFCVQKGF</sequence>
<gene>
    <name evidence="7" type="primary">Dper\GL13221</name>
    <name evidence="7" type="ORF">Dper_GL13221</name>
</gene>
<evidence type="ECO:0000256" key="5">
    <source>
        <dbReference type="SAM" id="MobiDB-lite"/>
    </source>
</evidence>
<evidence type="ECO:0000256" key="2">
    <source>
        <dbReference type="ARBA" id="ARBA00023015"/>
    </source>
</evidence>